<sequence length="292" mass="32825">MAPISLPNSAQWALTGSSTKTSYLVQVAWPLNFKPEDEHSIVYVLDGNAYFNSVLETVRRSRYPAGDKTIVVGVGYEGSCGTPDFPNLFDGPKRSRDLTIDKDHVRDTHPFLDFLLETLIPSVNNFLVNDIKLANEPKYRTIMGHSFGGLFTLASLLLTVNPKYQYFDSYAAFSPSIWFADRLILRYAEKYIKEFSATTTVSANKPKLLIAYGTQEQYPAKFGFESEEQFQKRREMSLHNRMSDNVLEFEALVSPLIDVEVAALSNANHGVAGSAMSAYGIPWILEKFVLHK</sequence>
<dbReference type="PANTHER" id="PTHR40841:SF2">
    <property type="entry name" value="SIDEROPHORE-DEGRADING ESTERASE (EUROFUNG)"/>
    <property type="match status" value="1"/>
</dbReference>
<proteinExistence type="inferred from homology"/>
<organism evidence="3 4">
    <name type="scientific">Geotrichum candidum</name>
    <name type="common">Oospora lactis</name>
    <name type="synonym">Dipodascus geotrichum</name>
    <dbReference type="NCBI Taxonomy" id="1173061"/>
    <lineage>
        <taxon>Eukaryota</taxon>
        <taxon>Fungi</taxon>
        <taxon>Dikarya</taxon>
        <taxon>Ascomycota</taxon>
        <taxon>Saccharomycotina</taxon>
        <taxon>Dipodascomycetes</taxon>
        <taxon>Dipodascales</taxon>
        <taxon>Dipodascaceae</taxon>
        <taxon>Geotrichum</taxon>
    </lineage>
</organism>
<reference evidence="3" key="1">
    <citation type="submission" date="2014-03" db="EMBL/GenBank/DDBJ databases">
        <authorList>
            <person name="Casaregola S."/>
        </authorList>
    </citation>
    <scope>NUCLEOTIDE SEQUENCE [LARGE SCALE GENOMIC DNA]</scope>
    <source>
        <strain evidence="3">CLIB 918</strain>
    </source>
</reference>
<evidence type="ECO:0000256" key="2">
    <source>
        <dbReference type="ARBA" id="ARBA00022801"/>
    </source>
</evidence>
<comment type="caution">
    <text evidence="3">The sequence shown here is derived from an EMBL/GenBank/DDBJ whole genome shotgun (WGS) entry which is preliminary data.</text>
</comment>
<evidence type="ECO:0000256" key="1">
    <source>
        <dbReference type="ARBA" id="ARBA00005622"/>
    </source>
</evidence>
<dbReference type="EMBL" id="CCBN010000007">
    <property type="protein sequence ID" value="CDO54292.1"/>
    <property type="molecule type" value="Genomic_DNA"/>
</dbReference>
<dbReference type="InterPro" id="IPR052558">
    <property type="entry name" value="Siderophore_Hydrolase_D"/>
</dbReference>
<dbReference type="Pfam" id="PF00756">
    <property type="entry name" value="Esterase"/>
    <property type="match status" value="1"/>
</dbReference>
<dbReference type="Gene3D" id="3.40.50.1820">
    <property type="entry name" value="alpha/beta hydrolase"/>
    <property type="match status" value="1"/>
</dbReference>
<comment type="similarity">
    <text evidence="1">Belongs to the esterase D family.</text>
</comment>
<dbReference type="OrthoDB" id="446683at2759"/>
<dbReference type="InterPro" id="IPR029058">
    <property type="entry name" value="AB_hydrolase_fold"/>
</dbReference>
<evidence type="ECO:0000313" key="3">
    <source>
        <dbReference type="EMBL" id="CDO54292.1"/>
    </source>
</evidence>
<dbReference type="SUPFAM" id="SSF53474">
    <property type="entry name" value="alpha/beta-Hydrolases"/>
    <property type="match status" value="1"/>
</dbReference>
<accession>A0A0J9XAK0</accession>
<keyword evidence="4" id="KW-1185">Reference proteome</keyword>
<evidence type="ECO:0000313" key="4">
    <source>
        <dbReference type="Proteomes" id="UP000242525"/>
    </source>
</evidence>
<dbReference type="GO" id="GO:0016788">
    <property type="term" value="F:hydrolase activity, acting on ester bonds"/>
    <property type="evidence" value="ECO:0007669"/>
    <property type="project" value="TreeGrafter"/>
</dbReference>
<dbReference type="AlphaFoldDB" id="A0A0J9XAK0"/>
<name>A0A0J9XAK0_GEOCN</name>
<dbReference type="PANTHER" id="PTHR40841">
    <property type="entry name" value="SIDEROPHORE TRIACETYLFUSARININE C ESTERASE"/>
    <property type="match status" value="1"/>
</dbReference>
<keyword evidence="2" id="KW-0378">Hydrolase</keyword>
<gene>
    <name evidence="3" type="ORF">BN980_GECA07s02353g</name>
</gene>
<dbReference type="InterPro" id="IPR000801">
    <property type="entry name" value="Esterase-like"/>
</dbReference>
<dbReference type="Proteomes" id="UP000242525">
    <property type="component" value="Unassembled WGS sequence"/>
</dbReference>
<evidence type="ECO:0008006" key="5">
    <source>
        <dbReference type="Google" id="ProtNLM"/>
    </source>
</evidence>
<protein>
    <recommendedName>
        <fullName evidence="5">S-formylglutathione hydrolase</fullName>
    </recommendedName>
</protein>